<dbReference type="InterPro" id="IPR010982">
    <property type="entry name" value="Lambda_DNA-bd_dom_sf"/>
</dbReference>
<dbReference type="SUPFAM" id="SSF47413">
    <property type="entry name" value="lambda repressor-like DNA-binding domains"/>
    <property type="match status" value="1"/>
</dbReference>
<accession>Q3ANY9</accession>
<protein>
    <submittedName>
        <fullName evidence="2">Transcriptional regulator, XRE family</fullName>
    </submittedName>
</protein>
<dbReference type="AlphaFoldDB" id="Q3ANY9"/>
<reference evidence="2" key="1">
    <citation type="submission" date="2005-08" db="EMBL/GenBank/DDBJ databases">
        <title>Complete sequence of Chlorobium chlorochromatii CaD3.</title>
        <authorList>
            <person name="Copeland A."/>
            <person name="Lucas S."/>
            <person name="Lapidus A."/>
            <person name="Barry K."/>
            <person name="Detter J.C."/>
            <person name="Glavina T."/>
            <person name="Hammon N."/>
            <person name="Israni S."/>
            <person name="Pitluck S."/>
            <person name="Bryant D."/>
            <person name="Schmutz J."/>
            <person name="Larimer F."/>
            <person name="Land M."/>
            <person name="Kyrpides N."/>
            <person name="Ivanova N."/>
            <person name="Richardson P."/>
        </authorList>
    </citation>
    <scope>NUCLEOTIDE SEQUENCE [LARGE SCALE GENOMIC DNA]</scope>
    <source>
        <strain evidence="2">CaD3</strain>
    </source>
</reference>
<name>Q3ANY9_CHLCH</name>
<dbReference type="GO" id="GO:0003677">
    <property type="term" value="F:DNA binding"/>
    <property type="evidence" value="ECO:0007669"/>
    <property type="project" value="InterPro"/>
</dbReference>
<dbReference type="OrthoDB" id="337567at2"/>
<dbReference type="EMBL" id="CP000108">
    <property type="protein sequence ID" value="ABB27363.1"/>
    <property type="molecule type" value="Genomic_DNA"/>
</dbReference>
<dbReference type="KEGG" id="cch:Cag_0084"/>
<evidence type="ECO:0000313" key="2">
    <source>
        <dbReference type="EMBL" id="ABB27363.1"/>
    </source>
</evidence>
<dbReference type="SMART" id="SM00530">
    <property type="entry name" value="HTH_XRE"/>
    <property type="match status" value="1"/>
</dbReference>
<dbReference type="HOGENOM" id="CLU_066192_18_0_10"/>
<dbReference type="Gene3D" id="1.10.260.40">
    <property type="entry name" value="lambda repressor-like DNA-binding domains"/>
    <property type="match status" value="1"/>
</dbReference>
<evidence type="ECO:0000259" key="1">
    <source>
        <dbReference type="PROSITE" id="PS50943"/>
    </source>
</evidence>
<dbReference type="InterPro" id="IPR001387">
    <property type="entry name" value="Cro/C1-type_HTH"/>
</dbReference>
<sequence>MPKNDLTYQPVIHNHEEYLREELKDEEFRKGYEALGPTYTLIRELLLARQQAGMTQEAVAEKIGTTKSAVSRLESAGKHVPSLSTLRKYAEAVGCELEIKLTPKKQGFA</sequence>
<dbReference type="eggNOG" id="COG1396">
    <property type="taxonomic scope" value="Bacteria"/>
</dbReference>
<dbReference type="CDD" id="cd00093">
    <property type="entry name" value="HTH_XRE"/>
    <property type="match status" value="1"/>
</dbReference>
<feature type="domain" description="HTH cro/C1-type" evidence="1">
    <location>
        <begin position="45"/>
        <end position="100"/>
    </location>
</feature>
<organism evidence="2">
    <name type="scientific">Chlorobium chlorochromatii (strain CaD3)</name>
    <dbReference type="NCBI Taxonomy" id="340177"/>
    <lineage>
        <taxon>Bacteria</taxon>
        <taxon>Pseudomonadati</taxon>
        <taxon>Chlorobiota</taxon>
        <taxon>Chlorobiia</taxon>
        <taxon>Chlorobiales</taxon>
        <taxon>Chlorobiaceae</taxon>
        <taxon>Chlorobium/Pelodictyon group</taxon>
        <taxon>Chlorobium</taxon>
    </lineage>
</organism>
<dbReference type="Pfam" id="PF01381">
    <property type="entry name" value="HTH_3"/>
    <property type="match status" value="1"/>
</dbReference>
<gene>
    <name evidence="2" type="ordered locus">Cag_0084</name>
</gene>
<dbReference type="PROSITE" id="PS50943">
    <property type="entry name" value="HTH_CROC1"/>
    <property type="match status" value="1"/>
</dbReference>
<proteinExistence type="predicted"/>
<dbReference type="STRING" id="340177.Cag_0084"/>